<feature type="transmembrane region" description="Helical" evidence="6">
    <location>
        <begin position="32"/>
        <end position="53"/>
    </location>
</feature>
<reference evidence="8 9" key="1">
    <citation type="submission" date="2019-06" db="EMBL/GenBank/DDBJ databases">
        <title>Sorghum-associated microbial communities from plants grown in Nebraska, USA.</title>
        <authorList>
            <person name="Schachtman D."/>
        </authorList>
    </citation>
    <scope>NUCLEOTIDE SEQUENCE [LARGE SCALE GENOMIC DNA]</scope>
    <source>
        <strain evidence="8 9">2482</strain>
    </source>
</reference>
<dbReference type="Pfam" id="PF09335">
    <property type="entry name" value="VTT_dom"/>
    <property type="match status" value="1"/>
</dbReference>
<comment type="caution">
    <text evidence="8">The sequence shown here is derived from an EMBL/GenBank/DDBJ whole genome shotgun (WGS) entry which is preliminary data.</text>
</comment>
<evidence type="ECO:0000256" key="2">
    <source>
        <dbReference type="ARBA" id="ARBA00022475"/>
    </source>
</evidence>
<dbReference type="PANTHER" id="PTHR12677">
    <property type="entry name" value="GOLGI APPARATUS MEMBRANE PROTEIN TVP38-RELATED"/>
    <property type="match status" value="1"/>
</dbReference>
<dbReference type="PANTHER" id="PTHR12677:SF59">
    <property type="entry name" value="GOLGI APPARATUS MEMBRANE PROTEIN TVP38-RELATED"/>
    <property type="match status" value="1"/>
</dbReference>
<evidence type="ECO:0000313" key="9">
    <source>
        <dbReference type="Proteomes" id="UP000319671"/>
    </source>
</evidence>
<dbReference type="GO" id="GO:0005886">
    <property type="term" value="C:plasma membrane"/>
    <property type="evidence" value="ECO:0007669"/>
    <property type="project" value="UniProtKB-SubCell"/>
</dbReference>
<evidence type="ECO:0000256" key="6">
    <source>
        <dbReference type="RuleBase" id="RU366058"/>
    </source>
</evidence>
<dbReference type="InterPro" id="IPR032816">
    <property type="entry name" value="VTT_dom"/>
</dbReference>
<keyword evidence="2 6" id="KW-1003">Cell membrane</keyword>
<evidence type="ECO:0000313" key="8">
    <source>
        <dbReference type="EMBL" id="TWE08367.1"/>
    </source>
</evidence>
<feature type="transmembrane region" description="Helical" evidence="6">
    <location>
        <begin position="120"/>
        <end position="141"/>
    </location>
</feature>
<evidence type="ECO:0000256" key="4">
    <source>
        <dbReference type="ARBA" id="ARBA00022989"/>
    </source>
</evidence>
<evidence type="ECO:0000256" key="5">
    <source>
        <dbReference type="ARBA" id="ARBA00023136"/>
    </source>
</evidence>
<sequence length="210" mass="23506">MQKRIISICILLVIIAIGLFQRDVLLEVVKHGGSWSIIVSMILVAICVFFPIVPFPVLAGVIGAVFGITQGVFISLTGAMAGTMGFFYLSRYGFRDWAERKLAYYSKIKEYEELLNRNSFIAILNCRLIPVIPAPIVNIICGLSRVKAIIFFTASLVGKFPNILILSYAGLLFNNNKLYSFGIYGCYVLIIFFINFAIFYRRSANKSSLD</sequence>
<evidence type="ECO:0000259" key="7">
    <source>
        <dbReference type="Pfam" id="PF09335"/>
    </source>
</evidence>
<accession>A0A561DYB9</accession>
<feature type="transmembrane region" description="Helical" evidence="6">
    <location>
        <begin position="148"/>
        <end position="169"/>
    </location>
</feature>
<feature type="domain" description="VTT" evidence="7">
    <location>
        <begin position="53"/>
        <end position="170"/>
    </location>
</feature>
<dbReference type="EMBL" id="VIVN01000001">
    <property type="protein sequence ID" value="TWE08367.1"/>
    <property type="molecule type" value="Genomic_DNA"/>
</dbReference>
<evidence type="ECO:0000256" key="3">
    <source>
        <dbReference type="ARBA" id="ARBA00022692"/>
    </source>
</evidence>
<gene>
    <name evidence="8" type="ORF">FB550_101388</name>
</gene>
<keyword evidence="9" id="KW-1185">Reference proteome</keyword>
<keyword evidence="3 6" id="KW-0812">Transmembrane</keyword>
<keyword evidence="5 6" id="KW-0472">Membrane</keyword>
<dbReference type="Proteomes" id="UP000319671">
    <property type="component" value="Unassembled WGS sequence"/>
</dbReference>
<comment type="similarity">
    <text evidence="6">Belongs to the TVP38/TMEM64 family.</text>
</comment>
<evidence type="ECO:0000256" key="1">
    <source>
        <dbReference type="ARBA" id="ARBA00004651"/>
    </source>
</evidence>
<feature type="transmembrane region" description="Helical" evidence="6">
    <location>
        <begin position="65"/>
        <end position="89"/>
    </location>
</feature>
<proteinExistence type="inferred from homology"/>
<organism evidence="8 9">
    <name type="scientific">Neobacillus bataviensis</name>
    <dbReference type="NCBI Taxonomy" id="220685"/>
    <lineage>
        <taxon>Bacteria</taxon>
        <taxon>Bacillati</taxon>
        <taxon>Bacillota</taxon>
        <taxon>Bacilli</taxon>
        <taxon>Bacillales</taxon>
        <taxon>Bacillaceae</taxon>
        <taxon>Neobacillus</taxon>
    </lineage>
</organism>
<dbReference type="RefSeq" id="WP_144562068.1">
    <property type="nucleotide sequence ID" value="NZ_VIVN01000001.1"/>
</dbReference>
<keyword evidence="4 6" id="KW-1133">Transmembrane helix</keyword>
<comment type="subcellular location">
    <subcellularLocation>
        <location evidence="1 6">Cell membrane</location>
        <topology evidence="1 6">Multi-pass membrane protein</topology>
    </subcellularLocation>
</comment>
<protein>
    <recommendedName>
        <fullName evidence="6">TVP38/TMEM64 family membrane protein</fullName>
    </recommendedName>
</protein>
<dbReference type="InterPro" id="IPR015414">
    <property type="entry name" value="TMEM64"/>
</dbReference>
<name>A0A561DYB9_9BACI</name>
<feature type="transmembrane region" description="Helical" evidence="6">
    <location>
        <begin position="181"/>
        <end position="200"/>
    </location>
</feature>
<dbReference type="AlphaFoldDB" id="A0A561DYB9"/>